<reference evidence="2" key="2">
    <citation type="submission" date="2021-04" db="EMBL/GenBank/DDBJ databases">
        <authorList>
            <person name="Gilroy R."/>
        </authorList>
    </citation>
    <scope>NUCLEOTIDE SEQUENCE</scope>
    <source>
        <strain evidence="2">CHK180-15479</strain>
    </source>
</reference>
<sequence>MNEKYTEALEQYDMEILAVRRGRGSWICETDQGCRLLKEYRGTAKRLEFEDQVLGMLDPRTSLRTDRYVRNKEGALFTVTGDGTCYIVKEWFLDRECSLKDGFEIRQALSRLAMLHRQFREIPFREEWRMGSTGEQPLDEEMDRHNREMQRVRNYIRGKRKKTEFEMCVIGSFDMFFDQARQALRGMEELWEQEAPEGLKAAQLAPEDRPLYLCHGDLDQHHVLMGGRYTAIIDYNRMHLGIQVTDLYRFMRKAMEKHGWNADLGLSMLESYERILPMEKKERACLYYLFLYPEKYWKQLNFYYNSNKAWIPVRNIDKLRVLEAQQPARNAFLKRLAWAI</sequence>
<dbReference type="Gene3D" id="3.30.200.20">
    <property type="entry name" value="Phosphorylase Kinase, domain 1"/>
    <property type="match status" value="1"/>
</dbReference>
<dbReference type="GO" id="GO:0042601">
    <property type="term" value="C:endospore-forming forespore"/>
    <property type="evidence" value="ECO:0007669"/>
    <property type="project" value="TreeGrafter"/>
</dbReference>
<dbReference type="Proteomes" id="UP000823910">
    <property type="component" value="Unassembled WGS sequence"/>
</dbReference>
<proteinExistence type="predicted"/>
<protein>
    <submittedName>
        <fullName evidence="2">Phosphotransferase</fullName>
    </submittedName>
</protein>
<gene>
    <name evidence="2" type="ORF">H9704_08905</name>
</gene>
<reference evidence="2" key="1">
    <citation type="journal article" date="2021" name="PeerJ">
        <title>Extensive microbial diversity within the chicken gut microbiome revealed by metagenomics and culture.</title>
        <authorList>
            <person name="Gilroy R."/>
            <person name="Ravi A."/>
            <person name="Getino M."/>
            <person name="Pursley I."/>
            <person name="Horton D.L."/>
            <person name="Alikhan N.F."/>
            <person name="Baker D."/>
            <person name="Gharbi K."/>
            <person name="Hall N."/>
            <person name="Watson M."/>
            <person name="Adriaenssens E.M."/>
            <person name="Foster-Nyarko E."/>
            <person name="Jarju S."/>
            <person name="Secka A."/>
            <person name="Antonio M."/>
            <person name="Oren A."/>
            <person name="Chaudhuri R.R."/>
            <person name="La Ragione R."/>
            <person name="Hildebrand F."/>
            <person name="Pallen M.J."/>
        </authorList>
    </citation>
    <scope>NUCLEOTIDE SEQUENCE</scope>
    <source>
        <strain evidence="2">CHK180-15479</strain>
    </source>
</reference>
<dbReference type="PANTHER" id="PTHR39179">
    <property type="entry name" value="SPORE COAT PROTEIN I"/>
    <property type="match status" value="1"/>
</dbReference>
<evidence type="ECO:0000313" key="2">
    <source>
        <dbReference type="EMBL" id="HJC06256.1"/>
    </source>
</evidence>
<evidence type="ECO:0000259" key="1">
    <source>
        <dbReference type="Pfam" id="PF01636"/>
    </source>
</evidence>
<dbReference type="EMBL" id="DWWT01000041">
    <property type="protein sequence ID" value="HJC06256.1"/>
    <property type="molecule type" value="Genomic_DNA"/>
</dbReference>
<dbReference type="InterPro" id="IPR047175">
    <property type="entry name" value="CotS-like"/>
</dbReference>
<feature type="domain" description="Aminoglycoside phosphotransferase" evidence="1">
    <location>
        <begin position="29"/>
        <end position="253"/>
    </location>
</feature>
<name>A0A9D2N1B0_9FIRM</name>
<dbReference type="SUPFAM" id="SSF56112">
    <property type="entry name" value="Protein kinase-like (PK-like)"/>
    <property type="match status" value="1"/>
</dbReference>
<comment type="caution">
    <text evidence="2">The sequence shown here is derived from an EMBL/GenBank/DDBJ whole genome shotgun (WGS) entry which is preliminary data.</text>
</comment>
<dbReference type="Pfam" id="PF01636">
    <property type="entry name" value="APH"/>
    <property type="match status" value="1"/>
</dbReference>
<dbReference type="PANTHER" id="PTHR39179:SF3">
    <property type="entry name" value="COTS-RELATED PROTEIN"/>
    <property type="match status" value="1"/>
</dbReference>
<dbReference type="Gene3D" id="3.90.1200.10">
    <property type="match status" value="1"/>
</dbReference>
<organism evidence="2 3">
    <name type="scientific">Candidatus Enterocloster excrementipullorum</name>
    <dbReference type="NCBI Taxonomy" id="2838559"/>
    <lineage>
        <taxon>Bacteria</taxon>
        <taxon>Bacillati</taxon>
        <taxon>Bacillota</taxon>
        <taxon>Clostridia</taxon>
        <taxon>Lachnospirales</taxon>
        <taxon>Lachnospiraceae</taxon>
        <taxon>Enterocloster</taxon>
    </lineage>
</organism>
<dbReference type="AlphaFoldDB" id="A0A9D2N1B0"/>
<dbReference type="InterPro" id="IPR002575">
    <property type="entry name" value="Aminoglycoside_PTrfase"/>
</dbReference>
<dbReference type="InterPro" id="IPR011009">
    <property type="entry name" value="Kinase-like_dom_sf"/>
</dbReference>
<accession>A0A9D2N1B0</accession>
<evidence type="ECO:0000313" key="3">
    <source>
        <dbReference type="Proteomes" id="UP000823910"/>
    </source>
</evidence>